<feature type="transmembrane region" description="Helical" evidence="7">
    <location>
        <begin position="281"/>
        <end position="299"/>
    </location>
</feature>
<comment type="similarity">
    <text evidence="2">Belongs to the major facilitator superfamily. Proton-dependent oligopeptide transporter (POT/PTR) (TC 2.A.17) family.</text>
</comment>
<evidence type="ECO:0000256" key="5">
    <source>
        <dbReference type="ARBA" id="ARBA00022989"/>
    </source>
</evidence>
<feature type="transmembrane region" description="Helical" evidence="7">
    <location>
        <begin position="587"/>
        <end position="609"/>
    </location>
</feature>
<feature type="transmembrane region" description="Helical" evidence="7">
    <location>
        <begin position="648"/>
        <end position="669"/>
    </location>
</feature>
<feature type="transmembrane region" description="Helical" evidence="7">
    <location>
        <begin position="130"/>
        <end position="152"/>
    </location>
</feature>
<accession>A0A0H3YF01</accession>
<evidence type="ECO:0000256" key="7">
    <source>
        <dbReference type="SAM" id="Phobius"/>
    </source>
</evidence>
<protein>
    <submittedName>
        <fullName evidence="8">Slc15a-4</fullName>
    </submittedName>
</protein>
<dbReference type="GO" id="GO:0016020">
    <property type="term" value="C:membrane"/>
    <property type="evidence" value="ECO:0007669"/>
    <property type="project" value="UniProtKB-SubCell"/>
</dbReference>
<dbReference type="OrthoDB" id="205993at2759"/>
<feature type="transmembrane region" description="Helical" evidence="7">
    <location>
        <begin position="621"/>
        <end position="642"/>
    </location>
</feature>
<dbReference type="AlphaFoldDB" id="A0A0H3YF01"/>
<keyword evidence="4" id="KW-0571">Peptide transport</keyword>
<dbReference type="EMBL" id="KT163540">
    <property type="protein sequence ID" value="AKN21490.1"/>
    <property type="molecule type" value="mRNA"/>
</dbReference>
<feature type="transmembrane region" description="Helical" evidence="7">
    <location>
        <begin position="105"/>
        <end position="124"/>
    </location>
</feature>
<evidence type="ECO:0000313" key="8">
    <source>
        <dbReference type="EMBL" id="AKN21490.1"/>
    </source>
</evidence>
<keyword evidence="6 7" id="KW-0472">Membrane</keyword>
<gene>
    <name evidence="8" type="primary">slc15a-4</name>
</gene>
<organism evidence="8">
    <name type="scientific">Schmidtea mediterranea</name>
    <name type="common">Freshwater planarian flatworm</name>
    <dbReference type="NCBI Taxonomy" id="79327"/>
    <lineage>
        <taxon>Eukaryota</taxon>
        <taxon>Metazoa</taxon>
        <taxon>Spiralia</taxon>
        <taxon>Lophotrochozoa</taxon>
        <taxon>Platyhelminthes</taxon>
        <taxon>Rhabditophora</taxon>
        <taxon>Seriata</taxon>
        <taxon>Tricladida</taxon>
        <taxon>Continenticola</taxon>
        <taxon>Geoplanoidea</taxon>
        <taxon>Dugesiidae</taxon>
        <taxon>Schmidtea</taxon>
    </lineage>
</organism>
<evidence type="ECO:0000256" key="1">
    <source>
        <dbReference type="ARBA" id="ARBA00004141"/>
    </source>
</evidence>
<sequence>CINKSKILLYFIEMAESESSTEKLKFWHKYKFPKGAALLIVYQFFSGMGVYAFTLIFPIYMTSMMMYSDATATSFYHARAGITFCMNIVGAIIADSYLGRIKTFLIFYPIDILMYFGVFIFSIYETYTTLVTVVLISAVLCGMYGSAMRAFVGDQIPETDQVMLSTFLHMIYLINNLGIIIIGFVGPIIHKDIYCFKKECYPLNFVLTVLLMVLTFSIVGLGLFLRWFVIKLPTKNIFIETLACIGYGMKCRFQKGRNPGGHWMDYAEDKYGVVFVHDCKVVLGLIFFLLGHPIFFTVFEQMSSVWTFQARYMDGMVTNDFILKADHIQTLNPILVVILIPIFEMSIYPILDKINFKVPYRISVGQYFTAISCFFMVLNQYFINQSLMNGLNPSETGVKVLNSNSFPIVLIDDKYNNQTIPPQGVKKTIISSFGSTATIAVNQSRFNISVFNNSGNFVMAAVYFNNSIFTSVTSRILSQDDGGYSKVRLLNINGLSKDEEIFLNGKFGINKNFHLIKNGSQFGDYVKCEIGTFELVVKSKNSVKKIMEFVLHPGQTELIYVYNENGKLQIQRMTEYKVHLPKIYWQFFPYLFVTIGEVFFNVNTGIFLYSEAPASMKSVLLSAQYMCIALGDVIIIILSSVFESLNLLYFFVLCTVLVFISGLVTTMLGRTYLKEKERRDLNIFSKSSENI</sequence>
<comment type="subcellular location">
    <subcellularLocation>
        <location evidence="1">Membrane</location>
        <topology evidence="1">Multi-pass membrane protein</topology>
    </subcellularLocation>
</comment>
<dbReference type="SUPFAM" id="SSF103473">
    <property type="entry name" value="MFS general substrate transporter"/>
    <property type="match status" value="2"/>
</dbReference>
<dbReference type="GO" id="GO:0022857">
    <property type="term" value="F:transmembrane transporter activity"/>
    <property type="evidence" value="ECO:0007669"/>
    <property type="project" value="InterPro"/>
</dbReference>
<keyword evidence="3 7" id="KW-0812">Transmembrane</keyword>
<name>A0A0H3YF01_SCHMD</name>
<evidence type="ECO:0000256" key="3">
    <source>
        <dbReference type="ARBA" id="ARBA00022692"/>
    </source>
</evidence>
<proteinExistence type="evidence at transcript level"/>
<keyword evidence="5 7" id="KW-1133">Transmembrane helix</keyword>
<feature type="transmembrane region" description="Helical" evidence="7">
    <location>
        <begin position="363"/>
        <end position="383"/>
    </location>
</feature>
<dbReference type="PANTHER" id="PTHR11654">
    <property type="entry name" value="OLIGOPEPTIDE TRANSPORTER-RELATED"/>
    <property type="match status" value="1"/>
</dbReference>
<reference evidence="8" key="1">
    <citation type="journal article" date="2015" name="Elife">
        <title>Stem cells and fluid flow drive cyst formation in an invertebrate excretory organ.</title>
        <authorList>
            <person name="Thi-Kim Vu H."/>
            <person name="Rink J.C."/>
            <person name="McKinney S.A."/>
            <person name="McClain M."/>
            <person name="Lakshmanaperumal N."/>
            <person name="Alexander R."/>
            <person name="Sanchez Alvarado A."/>
        </authorList>
    </citation>
    <scope>NUCLEOTIDE SEQUENCE</scope>
</reference>
<feature type="transmembrane region" description="Helical" evidence="7">
    <location>
        <begin position="331"/>
        <end position="351"/>
    </location>
</feature>
<feature type="transmembrane region" description="Helical" evidence="7">
    <location>
        <begin position="80"/>
        <end position="98"/>
    </location>
</feature>
<dbReference type="InterPro" id="IPR036259">
    <property type="entry name" value="MFS_trans_sf"/>
</dbReference>
<feature type="transmembrane region" description="Helical" evidence="7">
    <location>
        <begin position="35"/>
        <end position="60"/>
    </location>
</feature>
<feature type="transmembrane region" description="Helical" evidence="7">
    <location>
        <begin position="164"/>
        <end position="185"/>
    </location>
</feature>
<keyword evidence="4" id="KW-0813">Transport</keyword>
<dbReference type="Pfam" id="PF00854">
    <property type="entry name" value="PTR2"/>
    <property type="match status" value="1"/>
</dbReference>
<evidence type="ECO:0000256" key="2">
    <source>
        <dbReference type="ARBA" id="ARBA00005982"/>
    </source>
</evidence>
<evidence type="ECO:0000256" key="6">
    <source>
        <dbReference type="ARBA" id="ARBA00023136"/>
    </source>
</evidence>
<feature type="non-terminal residue" evidence="8">
    <location>
        <position position="1"/>
    </location>
</feature>
<feature type="transmembrane region" description="Helical" evidence="7">
    <location>
        <begin position="205"/>
        <end position="229"/>
    </location>
</feature>
<evidence type="ECO:0000256" key="4">
    <source>
        <dbReference type="ARBA" id="ARBA00022856"/>
    </source>
</evidence>
<dbReference type="InterPro" id="IPR000109">
    <property type="entry name" value="POT_fam"/>
</dbReference>
<dbReference type="Gene3D" id="1.20.1250.20">
    <property type="entry name" value="MFS general substrate transporter like domains"/>
    <property type="match status" value="2"/>
</dbReference>
<dbReference type="GO" id="GO:0015833">
    <property type="term" value="P:peptide transport"/>
    <property type="evidence" value="ECO:0007669"/>
    <property type="project" value="UniProtKB-KW"/>
</dbReference>
<keyword evidence="4" id="KW-0653">Protein transport</keyword>